<sequence>MITIRLQRIFYEVQVLADATSWGSSQESFIEEVESVVKSSDFALPFRSLLKIKDQSLLKTKVIRRY</sequence>
<gene>
    <name evidence="1" type="ORF">Tci_062315</name>
</gene>
<reference evidence="1" key="1">
    <citation type="journal article" date="2019" name="Sci. Rep.">
        <title>Draft genome of Tanacetum cinerariifolium, the natural source of mosquito coil.</title>
        <authorList>
            <person name="Yamashiro T."/>
            <person name="Shiraishi A."/>
            <person name="Satake H."/>
            <person name="Nakayama K."/>
        </authorList>
    </citation>
    <scope>NUCLEOTIDE SEQUENCE</scope>
</reference>
<evidence type="ECO:0000313" key="1">
    <source>
        <dbReference type="EMBL" id="GEU90337.1"/>
    </source>
</evidence>
<protein>
    <submittedName>
        <fullName evidence="1">Uncharacterized protein</fullName>
    </submittedName>
</protein>
<organism evidence="1">
    <name type="scientific">Tanacetum cinerariifolium</name>
    <name type="common">Dalmatian daisy</name>
    <name type="synonym">Chrysanthemum cinerariifolium</name>
    <dbReference type="NCBI Taxonomy" id="118510"/>
    <lineage>
        <taxon>Eukaryota</taxon>
        <taxon>Viridiplantae</taxon>
        <taxon>Streptophyta</taxon>
        <taxon>Embryophyta</taxon>
        <taxon>Tracheophyta</taxon>
        <taxon>Spermatophyta</taxon>
        <taxon>Magnoliopsida</taxon>
        <taxon>eudicotyledons</taxon>
        <taxon>Gunneridae</taxon>
        <taxon>Pentapetalae</taxon>
        <taxon>asterids</taxon>
        <taxon>campanulids</taxon>
        <taxon>Asterales</taxon>
        <taxon>Asteraceae</taxon>
        <taxon>Asteroideae</taxon>
        <taxon>Anthemideae</taxon>
        <taxon>Anthemidinae</taxon>
        <taxon>Tanacetum</taxon>
    </lineage>
</organism>
<accession>A0A6L2NXK1</accession>
<proteinExistence type="predicted"/>
<dbReference type="EMBL" id="BKCJ010010164">
    <property type="protein sequence ID" value="GEU90337.1"/>
    <property type="molecule type" value="Genomic_DNA"/>
</dbReference>
<comment type="caution">
    <text evidence="1">The sequence shown here is derived from an EMBL/GenBank/DDBJ whole genome shotgun (WGS) entry which is preliminary data.</text>
</comment>
<name>A0A6L2NXK1_TANCI</name>
<dbReference type="AlphaFoldDB" id="A0A6L2NXK1"/>